<keyword evidence="3" id="KW-1185">Reference proteome</keyword>
<feature type="compositionally biased region" description="Basic and acidic residues" evidence="1">
    <location>
        <begin position="26"/>
        <end position="48"/>
    </location>
</feature>
<comment type="caution">
    <text evidence="2">The sequence shown here is derived from an EMBL/GenBank/DDBJ whole genome shotgun (WGS) entry which is preliminary data.</text>
</comment>
<proteinExistence type="predicted"/>
<feature type="region of interest" description="Disordered" evidence="1">
    <location>
        <begin position="1"/>
        <end position="101"/>
    </location>
</feature>
<evidence type="ECO:0000313" key="2">
    <source>
        <dbReference type="EMBL" id="CAK9052137.1"/>
    </source>
</evidence>
<evidence type="ECO:0000256" key="1">
    <source>
        <dbReference type="SAM" id="MobiDB-lite"/>
    </source>
</evidence>
<dbReference type="Proteomes" id="UP001642464">
    <property type="component" value="Unassembled WGS sequence"/>
</dbReference>
<name>A0ABP0MKY7_9DINO</name>
<accession>A0ABP0MKY7</accession>
<organism evidence="2 3">
    <name type="scientific">Durusdinium trenchii</name>
    <dbReference type="NCBI Taxonomy" id="1381693"/>
    <lineage>
        <taxon>Eukaryota</taxon>
        <taxon>Sar</taxon>
        <taxon>Alveolata</taxon>
        <taxon>Dinophyceae</taxon>
        <taxon>Suessiales</taxon>
        <taxon>Symbiodiniaceae</taxon>
        <taxon>Durusdinium</taxon>
    </lineage>
</organism>
<sequence length="366" mass="39419">MSPSPTTPAMPKAAERVKAKRNKAKNNCEPKHVRDLQKALRAEPKPIPDEESEPGLETESTSTSSQLKTLVRAVSEPPLPRGLDHLGIPHRTPGSSPKTPRMVHGRVVMNRMVAEWELAQSRRLQNWFGQDMPESARGRRHQDSSAVNAVVFGCRRTRPGSVDPGLGEDRVRPGASAGPVLAGIPAGWNVGEGRRSVTSATGHGLWSESLEPRPSRPPRKMVPRFASASDGGSVGEVVFGSLRRSHEVLDHPEVVRRVWGGCAGQPSLPRERAKKSTHFSTLWDIKGSGGLCSQSSCTCSSSEPGSPSSRASSAFLDLSRQGMDMVRQPSDCRLEASPWHASKPPERGVTAAEDPFTKALLEGPAG</sequence>
<evidence type="ECO:0000313" key="3">
    <source>
        <dbReference type="Proteomes" id="UP001642464"/>
    </source>
</evidence>
<gene>
    <name evidence="2" type="ORF">SCF082_LOCUS28551</name>
</gene>
<dbReference type="EMBL" id="CAXAMM010022503">
    <property type="protein sequence ID" value="CAK9052137.1"/>
    <property type="molecule type" value="Genomic_DNA"/>
</dbReference>
<reference evidence="2 3" key="1">
    <citation type="submission" date="2024-02" db="EMBL/GenBank/DDBJ databases">
        <authorList>
            <person name="Chen Y."/>
            <person name="Shah S."/>
            <person name="Dougan E. K."/>
            <person name="Thang M."/>
            <person name="Chan C."/>
        </authorList>
    </citation>
    <scope>NUCLEOTIDE SEQUENCE [LARGE SCALE GENOMIC DNA]</scope>
</reference>
<feature type="region of interest" description="Disordered" evidence="1">
    <location>
        <begin position="326"/>
        <end position="366"/>
    </location>
</feature>
<feature type="region of interest" description="Disordered" evidence="1">
    <location>
        <begin position="195"/>
        <end position="218"/>
    </location>
</feature>
<protein>
    <submittedName>
        <fullName evidence="2">Uncharacterized protein</fullName>
    </submittedName>
</protein>